<name>A0A8E7B175_9EURY</name>
<dbReference type="AlphaFoldDB" id="A0A8E7B175"/>
<organism evidence="1 2">
    <name type="scientific">Methanospirillum purgamenti</name>
    <dbReference type="NCBI Taxonomy" id="2834276"/>
    <lineage>
        <taxon>Archaea</taxon>
        <taxon>Methanobacteriati</taxon>
        <taxon>Methanobacteriota</taxon>
        <taxon>Stenosarchaea group</taxon>
        <taxon>Methanomicrobia</taxon>
        <taxon>Methanomicrobiales</taxon>
        <taxon>Methanospirillaceae</taxon>
        <taxon>Methanospirillum</taxon>
    </lineage>
</organism>
<dbReference type="EMBL" id="CP075546">
    <property type="protein sequence ID" value="QVV90094.1"/>
    <property type="molecule type" value="Genomic_DNA"/>
</dbReference>
<dbReference type="GeneID" id="65096771"/>
<evidence type="ECO:0000313" key="1">
    <source>
        <dbReference type="EMBL" id="QVV90094.1"/>
    </source>
</evidence>
<reference evidence="1 2" key="1">
    <citation type="submission" date="2021-05" db="EMBL/GenBank/DDBJ databases">
        <title>A novel Methanospirillum isolate from a pyrite-forming mixed culture.</title>
        <authorList>
            <person name="Bunk B."/>
            <person name="Sproer C."/>
            <person name="Spring S."/>
            <person name="Pester M."/>
        </authorList>
    </citation>
    <scope>NUCLEOTIDE SEQUENCE [LARGE SCALE GENOMIC DNA]</scope>
    <source>
        <strain evidence="1 2">J.3.6.1-F.2.7.3</strain>
    </source>
</reference>
<gene>
    <name evidence="1" type="ORF">KHC33_06265</name>
</gene>
<dbReference type="PANTHER" id="PTHR35866">
    <property type="entry name" value="PUTATIVE-RELATED"/>
    <property type="match status" value="1"/>
</dbReference>
<dbReference type="Pfam" id="PF03692">
    <property type="entry name" value="CxxCxxCC"/>
    <property type="match status" value="1"/>
</dbReference>
<dbReference type="PANTHER" id="PTHR35866:SF1">
    <property type="entry name" value="YKGJ FAMILY CYSTEINE CLUSTER PROTEIN"/>
    <property type="match status" value="1"/>
</dbReference>
<dbReference type="KEGG" id="mrtj:KHC33_06265"/>
<dbReference type="Proteomes" id="UP000680656">
    <property type="component" value="Chromosome"/>
</dbReference>
<sequence length="240" mass="28201">MSNSYIRHEITRLTTELALLTKWSPQDLADIIQDVGFSCTLCGRCCTTEFNGHVFLLDDDAARIKKIKPEVLVPAPEFELVDGEGNFYVSGYALRVREDGTCVFLENNRCTIYENRFAICRIYPYMLHREPDRKKNPVFRQISGLNEHGDYHYPISEDEAYALAEETIQYENAWLMQMIDFYTTAEERFLKNNTSHIRKNYDRRIQEFKKGASVQVYVWFKGDFVPVIVRREEYQGFGWP</sequence>
<keyword evidence="2" id="KW-1185">Reference proteome</keyword>
<dbReference type="InterPro" id="IPR005358">
    <property type="entry name" value="Puta_zinc/iron-chelating_dom"/>
</dbReference>
<proteinExistence type="predicted"/>
<accession>A0A8E7B175</accession>
<dbReference type="RefSeq" id="WP_214420868.1">
    <property type="nucleotide sequence ID" value="NZ_CP075546.1"/>
</dbReference>
<evidence type="ECO:0000313" key="2">
    <source>
        <dbReference type="Proteomes" id="UP000680656"/>
    </source>
</evidence>
<protein>
    <submittedName>
        <fullName evidence="1">YkgJ family cysteine cluster protein</fullName>
    </submittedName>
</protein>